<proteinExistence type="predicted"/>
<accession>A0A381T702</accession>
<dbReference type="AlphaFoldDB" id="A0A381T702"/>
<feature type="non-terminal residue" evidence="1">
    <location>
        <position position="33"/>
    </location>
</feature>
<reference evidence="1" key="1">
    <citation type="submission" date="2018-05" db="EMBL/GenBank/DDBJ databases">
        <authorList>
            <person name="Lanie J.A."/>
            <person name="Ng W.-L."/>
            <person name="Kazmierczak K.M."/>
            <person name="Andrzejewski T.M."/>
            <person name="Davidsen T.M."/>
            <person name="Wayne K.J."/>
            <person name="Tettelin H."/>
            <person name="Glass J.I."/>
            <person name="Rusch D."/>
            <person name="Podicherti R."/>
            <person name="Tsui H.-C.T."/>
            <person name="Winkler M.E."/>
        </authorList>
    </citation>
    <scope>NUCLEOTIDE SEQUENCE</scope>
</reference>
<sequence length="33" mass="3950">MSVLLIKTDPIYFYLNNDTKDYPQQNKFVIVDI</sequence>
<evidence type="ECO:0000313" key="1">
    <source>
        <dbReference type="EMBL" id="SVA11514.1"/>
    </source>
</evidence>
<gene>
    <name evidence="1" type="ORF">METZ01_LOCUS64368</name>
</gene>
<organism evidence="1">
    <name type="scientific">marine metagenome</name>
    <dbReference type="NCBI Taxonomy" id="408172"/>
    <lineage>
        <taxon>unclassified sequences</taxon>
        <taxon>metagenomes</taxon>
        <taxon>ecological metagenomes</taxon>
    </lineage>
</organism>
<protein>
    <submittedName>
        <fullName evidence="1">Uncharacterized protein</fullName>
    </submittedName>
</protein>
<dbReference type="EMBL" id="UINC01004066">
    <property type="protein sequence ID" value="SVA11514.1"/>
    <property type="molecule type" value="Genomic_DNA"/>
</dbReference>
<name>A0A381T702_9ZZZZ</name>